<feature type="binding site" evidence="8">
    <location>
        <position position="154"/>
    </location>
    <ligand>
        <name>ATP</name>
        <dbReference type="ChEBI" id="CHEBI:30616"/>
    </ligand>
</feature>
<dbReference type="Proteomes" id="UP000236751">
    <property type="component" value="Unassembled WGS sequence"/>
</dbReference>
<keyword evidence="6 8" id="KW-0067">ATP-binding</keyword>
<comment type="catalytic activity">
    <reaction evidence="8">
        <text>L-tyrosyl-[protein] + ATP = O-(5'-adenylyl)-L-tyrosyl-[protein] + diphosphate</text>
        <dbReference type="Rhea" id="RHEA:54288"/>
        <dbReference type="Rhea" id="RHEA-COMP:10136"/>
        <dbReference type="Rhea" id="RHEA-COMP:13846"/>
        <dbReference type="ChEBI" id="CHEBI:30616"/>
        <dbReference type="ChEBI" id="CHEBI:33019"/>
        <dbReference type="ChEBI" id="CHEBI:46858"/>
        <dbReference type="ChEBI" id="CHEBI:83624"/>
        <dbReference type="EC" id="2.7.7.108"/>
    </reaction>
</comment>
<evidence type="ECO:0000313" key="10">
    <source>
        <dbReference type="Proteomes" id="UP000236751"/>
    </source>
</evidence>
<evidence type="ECO:0000256" key="3">
    <source>
        <dbReference type="ARBA" id="ARBA00022695"/>
    </source>
</evidence>
<comment type="catalytic activity">
    <reaction evidence="8">
        <text>L-seryl-[protein] + ATP = 3-O-(5'-adenylyl)-L-seryl-[protein] + diphosphate</text>
        <dbReference type="Rhea" id="RHEA:58120"/>
        <dbReference type="Rhea" id="RHEA-COMP:9863"/>
        <dbReference type="Rhea" id="RHEA-COMP:15073"/>
        <dbReference type="ChEBI" id="CHEBI:29999"/>
        <dbReference type="ChEBI" id="CHEBI:30616"/>
        <dbReference type="ChEBI" id="CHEBI:33019"/>
        <dbReference type="ChEBI" id="CHEBI:142516"/>
        <dbReference type="EC" id="2.7.7.108"/>
    </reaction>
</comment>
<keyword evidence="3 8" id="KW-0548">Nucleotidyltransferase</keyword>
<name>A0A1H5WWP7_NITMU</name>
<dbReference type="PANTHER" id="PTHR32057:SF14">
    <property type="entry name" value="PROTEIN ADENYLYLTRANSFERASE SELO, MITOCHONDRIAL"/>
    <property type="match status" value="1"/>
</dbReference>
<dbReference type="InterPro" id="IPR003846">
    <property type="entry name" value="SelO"/>
</dbReference>
<evidence type="ECO:0000256" key="8">
    <source>
        <dbReference type="HAMAP-Rule" id="MF_00692"/>
    </source>
</evidence>
<feature type="binding site" evidence="8">
    <location>
        <position position="141"/>
    </location>
    <ligand>
        <name>ATP</name>
        <dbReference type="ChEBI" id="CHEBI:30616"/>
    </ligand>
</feature>
<feature type="binding site" evidence="8">
    <location>
        <position position="291"/>
    </location>
    <ligand>
        <name>Mg(2+)</name>
        <dbReference type="ChEBI" id="CHEBI:18420"/>
    </ligand>
</feature>
<feature type="binding site" evidence="8">
    <location>
        <position position="120"/>
    </location>
    <ligand>
        <name>ATP</name>
        <dbReference type="ChEBI" id="CHEBI:30616"/>
    </ligand>
</feature>
<feature type="binding site" evidence="8">
    <location>
        <position position="218"/>
    </location>
    <ligand>
        <name>ATP</name>
        <dbReference type="ChEBI" id="CHEBI:30616"/>
    </ligand>
</feature>
<keyword evidence="2 8" id="KW-0808">Transferase</keyword>
<accession>A0A1H5WWP7</accession>
<feature type="binding site" evidence="8">
    <location>
        <position position="121"/>
    </location>
    <ligand>
        <name>ATP</name>
        <dbReference type="ChEBI" id="CHEBI:30616"/>
    </ligand>
</feature>
<feature type="active site" description="Proton acceptor" evidence="8">
    <location>
        <position position="290"/>
    </location>
</feature>
<evidence type="ECO:0000256" key="6">
    <source>
        <dbReference type="ARBA" id="ARBA00022840"/>
    </source>
</evidence>
<feature type="binding site" evidence="8">
    <location>
        <position position="118"/>
    </location>
    <ligand>
        <name>ATP</name>
        <dbReference type="ChEBI" id="CHEBI:30616"/>
    </ligand>
</feature>
<dbReference type="GO" id="GO:0005524">
    <property type="term" value="F:ATP binding"/>
    <property type="evidence" value="ECO:0007669"/>
    <property type="project" value="UniProtKB-UniRule"/>
</dbReference>
<evidence type="ECO:0000256" key="2">
    <source>
        <dbReference type="ARBA" id="ARBA00022679"/>
    </source>
</evidence>
<dbReference type="NCBIfam" id="NF000658">
    <property type="entry name" value="PRK00029.1"/>
    <property type="match status" value="1"/>
</dbReference>
<evidence type="ECO:0000256" key="7">
    <source>
        <dbReference type="ARBA" id="ARBA00022842"/>
    </source>
</evidence>
<comment type="cofactor">
    <cofactor evidence="8">
        <name>Mg(2+)</name>
        <dbReference type="ChEBI" id="CHEBI:18420"/>
    </cofactor>
    <cofactor evidence="8">
        <name>Mn(2+)</name>
        <dbReference type="ChEBI" id="CHEBI:29035"/>
    </cofactor>
</comment>
<keyword evidence="8" id="KW-0464">Manganese</keyword>
<feature type="binding site" evidence="8">
    <location>
        <position position="300"/>
    </location>
    <ligand>
        <name>Mg(2+)</name>
        <dbReference type="ChEBI" id="CHEBI:18420"/>
    </ligand>
</feature>
<comment type="catalytic activity">
    <reaction evidence="8">
        <text>L-histidyl-[protein] + UTP = N(tele)-(5'-uridylyl)-L-histidyl-[protein] + diphosphate</text>
        <dbReference type="Rhea" id="RHEA:83891"/>
        <dbReference type="Rhea" id="RHEA-COMP:9745"/>
        <dbReference type="Rhea" id="RHEA-COMP:20239"/>
        <dbReference type="ChEBI" id="CHEBI:29979"/>
        <dbReference type="ChEBI" id="CHEBI:33019"/>
        <dbReference type="ChEBI" id="CHEBI:46398"/>
        <dbReference type="ChEBI" id="CHEBI:233474"/>
    </reaction>
</comment>
<keyword evidence="5 8" id="KW-0547">Nucleotide-binding</keyword>
<evidence type="ECO:0000313" key="9">
    <source>
        <dbReference type="EMBL" id="SEG03723.1"/>
    </source>
</evidence>
<evidence type="ECO:0000256" key="4">
    <source>
        <dbReference type="ARBA" id="ARBA00022723"/>
    </source>
</evidence>
<dbReference type="EC" id="2.7.7.-" evidence="8"/>
<dbReference type="GO" id="GO:0000287">
    <property type="term" value="F:magnesium ion binding"/>
    <property type="evidence" value="ECO:0007669"/>
    <property type="project" value="UniProtKB-UniRule"/>
</dbReference>
<gene>
    <name evidence="8" type="primary">ydiU</name>
    <name evidence="8" type="synonym">selO</name>
    <name evidence="9" type="ORF">SAMN05216403_12421</name>
</gene>
<dbReference type="Pfam" id="PF02696">
    <property type="entry name" value="SelO"/>
    <property type="match status" value="1"/>
</dbReference>
<dbReference type="RefSeq" id="WP_011380844.1">
    <property type="nucleotide sequence ID" value="NC_007614.1"/>
</dbReference>
<dbReference type="AlphaFoldDB" id="A0A1H5WWP7"/>
<dbReference type="EC" id="2.7.7.108" evidence="8"/>
<comment type="catalytic activity">
    <reaction evidence="8">
        <text>L-tyrosyl-[protein] + UTP = O-(5'-uridylyl)-L-tyrosyl-[protein] + diphosphate</text>
        <dbReference type="Rhea" id="RHEA:83887"/>
        <dbReference type="Rhea" id="RHEA-COMP:10136"/>
        <dbReference type="Rhea" id="RHEA-COMP:20238"/>
        <dbReference type="ChEBI" id="CHEBI:33019"/>
        <dbReference type="ChEBI" id="CHEBI:46398"/>
        <dbReference type="ChEBI" id="CHEBI:46858"/>
        <dbReference type="ChEBI" id="CHEBI:90602"/>
    </reaction>
</comment>
<dbReference type="EMBL" id="FNVK01000024">
    <property type="protein sequence ID" value="SEG03723.1"/>
    <property type="molecule type" value="Genomic_DNA"/>
</dbReference>
<dbReference type="PANTHER" id="PTHR32057">
    <property type="entry name" value="PROTEIN ADENYLYLTRANSFERASE SELO, MITOCHONDRIAL"/>
    <property type="match status" value="1"/>
</dbReference>
<evidence type="ECO:0000256" key="1">
    <source>
        <dbReference type="ARBA" id="ARBA00009747"/>
    </source>
</evidence>
<comment type="catalytic activity">
    <reaction evidence="8">
        <text>L-seryl-[protein] + UTP = O-(5'-uridylyl)-L-seryl-[protein] + diphosphate</text>
        <dbReference type="Rhea" id="RHEA:64604"/>
        <dbReference type="Rhea" id="RHEA-COMP:9863"/>
        <dbReference type="Rhea" id="RHEA-COMP:16635"/>
        <dbReference type="ChEBI" id="CHEBI:29999"/>
        <dbReference type="ChEBI" id="CHEBI:33019"/>
        <dbReference type="ChEBI" id="CHEBI:46398"/>
        <dbReference type="ChEBI" id="CHEBI:156051"/>
    </reaction>
</comment>
<comment type="catalytic activity">
    <reaction evidence="8">
        <text>L-threonyl-[protein] + ATP = 3-O-(5'-adenylyl)-L-threonyl-[protein] + diphosphate</text>
        <dbReference type="Rhea" id="RHEA:54292"/>
        <dbReference type="Rhea" id="RHEA-COMP:11060"/>
        <dbReference type="Rhea" id="RHEA-COMP:13847"/>
        <dbReference type="ChEBI" id="CHEBI:30013"/>
        <dbReference type="ChEBI" id="CHEBI:30616"/>
        <dbReference type="ChEBI" id="CHEBI:33019"/>
        <dbReference type="ChEBI" id="CHEBI:138113"/>
        <dbReference type="EC" id="2.7.7.108"/>
    </reaction>
</comment>
<comment type="similarity">
    <text evidence="1 8">Belongs to the SELO family.</text>
</comment>
<keyword evidence="7 8" id="KW-0460">Magnesium</keyword>
<proteinExistence type="inferred from homology"/>
<comment type="function">
    <text evidence="8">Nucleotidyltransferase involved in the post-translational modification of proteins. It can catalyze the addition of adenosine monophosphate (AMP) or uridine monophosphate (UMP) to a protein, resulting in modifications known as AMPylation and UMPylation.</text>
</comment>
<dbReference type="GO" id="GO:0070733">
    <property type="term" value="F:AMPylase activity"/>
    <property type="evidence" value="ECO:0007669"/>
    <property type="project" value="UniProtKB-EC"/>
</dbReference>
<sequence>MSQSNLQRSMPIVTLPDLFDARFDNRFVRQLPGDPETRNVPRQVRNAGYTQVSPTPVRSPRLLAWADEVGEMLGIARPASPVSPAVEVLAGNRILPSMQPYAARYGGHQFGHWAGQLGDGRAITLGELISPNDKRYELQLKGAGKTPYSRTADGRAVLRSSVREFLCSEAMHSLGVPTTRALSLVATGEAVIRDMFYDGHPGAEPGAIVCRVSPSFLRFGNFEILAAQKEPELLRQLADFVIGEHFPELASSHRPPEVYAKWFEEVCRRTGILVAHWMRVGFVHGVMNTDNMSILGLTIDYGPYGWLEGFDLHWTPNTTDAQGRRYCYGNQPKIAQWNLTRLAGALTPLIEDDAALEHGLAVFGETFNNTWSGMLAAKLGLASLEHSDDDSLLSDLFETLQQVETDMTLFFRCLMNIPLNPISGNRATTFPAPENLESVDQMNDHGLVELFRPAFYDAHQAFSHAHLTRLAGWLRRYIARVRQEGEPEGLRYHRMSRANPKYVLRNYLAQQAIEALERGDDSVIIRLMEMLKHPYDEQPEHEDLAARRPEWARNKPGCSALSCSS</sequence>
<organism evidence="9 10">
    <name type="scientific">Nitrosospira multiformis (strain ATCC 25196 / NCIMB 11849 / C 71)</name>
    <dbReference type="NCBI Taxonomy" id="323848"/>
    <lineage>
        <taxon>Bacteria</taxon>
        <taxon>Pseudomonadati</taxon>
        <taxon>Pseudomonadota</taxon>
        <taxon>Betaproteobacteria</taxon>
        <taxon>Nitrosomonadales</taxon>
        <taxon>Nitrosomonadaceae</taxon>
        <taxon>Nitrosospira</taxon>
    </lineage>
</organism>
<evidence type="ECO:0000256" key="5">
    <source>
        <dbReference type="ARBA" id="ARBA00022741"/>
    </source>
</evidence>
<feature type="binding site" evidence="8">
    <location>
        <position position="300"/>
    </location>
    <ligand>
        <name>ATP</name>
        <dbReference type="ChEBI" id="CHEBI:30616"/>
    </ligand>
</feature>
<dbReference type="GO" id="GO:0030145">
    <property type="term" value="F:manganese ion binding"/>
    <property type="evidence" value="ECO:0007669"/>
    <property type="project" value="UniProtKB-UniRule"/>
</dbReference>
<feature type="binding site" evidence="8">
    <location>
        <position position="211"/>
    </location>
    <ligand>
        <name>ATP</name>
        <dbReference type="ChEBI" id="CHEBI:30616"/>
    </ligand>
</feature>
<reference evidence="9 10" key="1">
    <citation type="submission" date="2016-10" db="EMBL/GenBank/DDBJ databases">
        <authorList>
            <person name="de Groot N.N."/>
        </authorList>
    </citation>
    <scope>NUCLEOTIDE SEQUENCE [LARGE SCALE GENOMIC DNA]</scope>
    <source>
        <strain evidence="9 10">Nl13</strain>
    </source>
</reference>
<dbReference type="HAMAP" id="MF_00692">
    <property type="entry name" value="SelO"/>
    <property type="match status" value="1"/>
</dbReference>
<protein>
    <recommendedName>
        <fullName evidence="8">Protein nucleotidyltransferase YdiU</fullName>
        <ecNumber evidence="8">2.7.7.-</ecNumber>
    </recommendedName>
    <alternativeName>
        <fullName evidence="8">Protein adenylyltransferase YdiU</fullName>
        <ecNumber evidence="8">2.7.7.108</ecNumber>
    </alternativeName>
    <alternativeName>
        <fullName evidence="8">Protein uridylyltransferase YdiU</fullName>
        <ecNumber evidence="8">2.7.7.-</ecNumber>
    </alternativeName>
</protein>
<feature type="binding site" evidence="8">
    <location>
        <position position="153"/>
    </location>
    <ligand>
        <name>ATP</name>
        <dbReference type="ChEBI" id="CHEBI:30616"/>
    </ligand>
</feature>
<keyword evidence="4 8" id="KW-0479">Metal-binding</keyword>
<dbReference type="SMR" id="A0A1H5WWP7"/>
<dbReference type="KEGG" id="nmu:Nmul_A1510"/>